<dbReference type="RefSeq" id="WP_114065658.1">
    <property type="nucleotide sequence ID" value="NZ_CP030850.1"/>
</dbReference>
<keyword evidence="3" id="KW-1003">Cell membrane</keyword>
<dbReference type="Gene3D" id="1.10.10.1320">
    <property type="entry name" value="Anti-sigma factor, zinc-finger domain"/>
    <property type="match status" value="1"/>
</dbReference>
<dbReference type="GO" id="GO:0005886">
    <property type="term" value="C:plasma membrane"/>
    <property type="evidence" value="ECO:0007669"/>
    <property type="project" value="UniProtKB-SubCell"/>
</dbReference>
<evidence type="ECO:0000313" key="12">
    <source>
        <dbReference type="Proteomes" id="UP000251993"/>
    </source>
</evidence>
<keyword evidence="12" id="KW-1185">Reference proteome</keyword>
<evidence type="ECO:0000259" key="10">
    <source>
        <dbReference type="Pfam" id="PF10099"/>
    </source>
</evidence>
<dbReference type="GO" id="GO:0016989">
    <property type="term" value="F:sigma factor antagonist activity"/>
    <property type="evidence" value="ECO:0007669"/>
    <property type="project" value="TreeGrafter"/>
</dbReference>
<dbReference type="InterPro" id="IPR051474">
    <property type="entry name" value="Anti-sigma-K/W_factor"/>
</dbReference>
<dbReference type="OrthoDB" id="1420916at2"/>
<name>A0A344TE00_9BACT</name>
<dbReference type="PANTHER" id="PTHR37461:SF1">
    <property type="entry name" value="ANTI-SIGMA-K FACTOR RSKA"/>
    <property type="match status" value="1"/>
</dbReference>
<accession>A0A344TE00</accession>
<evidence type="ECO:0000256" key="6">
    <source>
        <dbReference type="ARBA" id="ARBA00023136"/>
    </source>
</evidence>
<evidence type="ECO:0000256" key="2">
    <source>
        <dbReference type="ARBA" id="ARBA00004236"/>
    </source>
</evidence>
<evidence type="ECO:0000256" key="8">
    <source>
        <dbReference type="ARBA" id="ARBA00030803"/>
    </source>
</evidence>
<keyword evidence="5 9" id="KW-1133">Transmembrane helix</keyword>
<evidence type="ECO:0000256" key="7">
    <source>
        <dbReference type="ARBA" id="ARBA00029829"/>
    </source>
</evidence>
<dbReference type="InterPro" id="IPR018764">
    <property type="entry name" value="RskA_C"/>
</dbReference>
<evidence type="ECO:0000256" key="4">
    <source>
        <dbReference type="ARBA" id="ARBA00022692"/>
    </source>
</evidence>
<dbReference type="GO" id="GO:0006417">
    <property type="term" value="P:regulation of translation"/>
    <property type="evidence" value="ECO:0007669"/>
    <property type="project" value="TreeGrafter"/>
</dbReference>
<evidence type="ECO:0000256" key="3">
    <source>
        <dbReference type="ARBA" id="ARBA00022475"/>
    </source>
</evidence>
<organism evidence="11 12">
    <name type="scientific">Runella rosea</name>
    <dbReference type="NCBI Taxonomy" id="2259595"/>
    <lineage>
        <taxon>Bacteria</taxon>
        <taxon>Pseudomonadati</taxon>
        <taxon>Bacteroidota</taxon>
        <taxon>Cytophagia</taxon>
        <taxon>Cytophagales</taxon>
        <taxon>Spirosomataceae</taxon>
        <taxon>Runella</taxon>
    </lineage>
</organism>
<keyword evidence="6 9" id="KW-0472">Membrane</keyword>
<dbReference type="Pfam" id="PF10099">
    <property type="entry name" value="RskA_C"/>
    <property type="match status" value="1"/>
</dbReference>
<dbReference type="KEGG" id="run:DR864_03535"/>
<keyword evidence="4 9" id="KW-0812">Transmembrane</keyword>
<dbReference type="InterPro" id="IPR041916">
    <property type="entry name" value="Anti_sigma_zinc_sf"/>
</dbReference>
<dbReference type="EMBL" id="CP030850">
    <property type="protein sequence ID" value="AXE16871.1"/>
    <property type="molecule type" value="Genomic_DNA"/>
</dbReference>
<dbReference type="PANTHER" id="PTHR37461">
    <property type="entry name" value="ANTI-SIGMA-K FACTOR RSKA"/>
    <property type="match status" value="1"/>
</dbReference>
<dbReference type="AlphaFoldDB" id="A0A344TE00"/>
<feature type="transmembrane region" description="Helical" evidence="9">
    <location>
        <begin position="114"/>
        <end position="132"/>
    </location>
</feature>
<evidence type="ECO:0000256" key="5">
    <source>
        <dbReference type="ARBA" id="ARBA00022989"/>
    </source>
</evidence>
<feature type="domain" description="Anti-sigma K factor RskA C-terminal" evidence="10">
    <location>
        <begin position="117"/>
        <end position="256"/>
    </location>
</feature>
<evidence type="ECO:0000256" key="9">
    <source>
        <dbReference type="SAM" id="Phobius"/>
    </source>
</evidence>
<reference evidence="11 12" key="1">
    <citation type="submission" date="2018-07" db="EMBL/GenBank/DDBJ databases">
        <title>Genome sequencing of Runella.</title>
        <authorList>
            <person name="Baek M.-G."/>
            <person name="Yi H."/>
        </authorList>
    </citation>
    <scope>NUCLEOTIDE SEQUENCE [LARGE SCALE GENOMIC DNA]</scope>
    <source>
        <strain evidence="11 12">HYN0085</strain>
    </source>
</reference>
<gene>
    <name evidence="11" type="ORF">DR864_03535</name>
</gene>
<evidence type="ECO:0000256" key="1">
    <source>
        <dbReference type="ARBA" id="ARBA00004167"/>
    </source>
</evidence>
<proteinExistence type="predicted"/>
<dbReference type="Proteomes" id="UP000251993">
    <property type="component" value="Chromosome"/>
</dbReference>
<sequence>MIDIKAYIESGILEDYLSGNVTDQERREVDCLSKIYPEIKTELNQLGEAVERYAFAHRVAPPAGLKDKIMAQLEFADDVKEISLNDLPANEANQEEADETPVFKLDSRQPSFQWGWVAAASIAALVGSAVYFNARLDTLNTSLAQQNVELNQKNELIANLNNADNQFVTLKGVDKSPNSAVRVVWNPKTQEVQLNVLSLPVPAAGKQYQLWGLVGGKPVDLGVFDVNGVMQKMKNAPQADAFAVTLEMSGGSPSPTLSEMYVMGKVSS</sequence>
<comment type="subcellular location">
    <subcellularLocation>
        <location evidence="2">Cell membrane</location>
    </subcellularLocation>
    <subcellularLocation>
        <location evidence="1">Membrane</location>
        <topology evidence="1">Single-pass membrane protein</topology>
    </subcellularLocation>
</comment>
<evidence type="ECO:0000313" key="11">
    <source>
        <dbReference type="EMBL" id="AXE16871.1"/>
    </source>
</evidence>
<protein>
    <recommendedName>
        <fullName evidence="8">Regulator of SigK</fullName>
    </recommendedName>
    <alternativeName>
        <fullName evidence="7">Sigma-K anti-sigma factor RskA</fullName>
    </alternativeName>
</protein>